<proteinExistence type="inferred from homology"/>
<accession>A0A8G2BX69</accession>
<dbReference type="PANTHER" id="PTHR31126:SF1">
    <property type="entry name" value="TYROSINE SPECIFIC PROTEIN PHOSPHATASES DOMAIN-CONTAINING PROTEIN"/>
    <property type="match status" value="1"/>
</dbReference>
<dbReference type="PANTHER" id="PTHR31126">
    <property type="entry name" value="TYROSINE-PROTEIN PHOSPHATASE"/>
    <property type="match status" value="1"/>
</dbReference>
<organism evidence="2 3">
    <name type="scientific">Parabacteroides chinchillae</name>
    <dbReference type="NCBI Taxonomy" id="871327"/>
    <lineage>
        <taxon>Bacteria</taxon>
        <taxon>Pseudomonadati</taxon>
        <taxon>Bacteroidota</taxon>
        <taxon>Bacteroidia</taxon>
        <taxon>Bacteroidales</taxon>
        <taxon>Tannerellaceae</taxon>
        <taxon>Parabacteroides</taxon>
    </lineage>
</organism>
<comment type="caution">
    <text evidence="2">The sequence shown here is derived from an EMBL/GenBank/DDBJ whole genome shotgun (WGS) entry which is preliminary data.</text>
</comment>
<evidence type="ECO:0000313" key="3">
    <source>
        <dbReference type="Proteomes" id="UP000236725"/>
    </source>
</evidence>
<dbReference type="GO" id="GO:0004721">
    <property type="term" value="F:phosphoprotein phosphatase activity"/>
    <property type="evidence" value="ECO:0007669"/>
    <property type="project" value="InterPro"/>
</dbReference>
<name>A0A8G2BX69_9BACT</name>
<dbReference type="Gene3D" id="3.90.190.10">
    <property type="entry name" value="Protein tyrosine phosphatase superfamily"/>
    <property type="match status" value="1"/>
</dbReference>
<dbReference type="SUPFAM" id="SSF52799">
    <property type="entry name" value="(Phosphotyrosine protein) phosphatases II"/>
    <property type="match status" value="1"/>
</dbReference>
<dbReference type="RefSeq" id="WP_103983678.1">
    <property type="nucleotide sequence ID" value="NZ_FNVS01000011.1"/>
</dbReference>
<keyword evidence="3" id="KW-1185">Reference proteome</keyword>
<dbReference type="Pfam" id="PF13350">
    <property type="entry name" value="Y_phosphatase3"/>
    <property type="match status" value="1"/>
</dbReference>
<sequence length="351" mass="39693">MIGKILFLFTSITTLIGCTSNTPEIRSLCLRDDIGNYIIKWETDPQIEGTLKIYVSDNPETFNTAIPAGYANIRDGVSTYITNDNITRKYFLLSFNDKYYQKVGARSVIMDSIQNLRDLGGYFNKHNKMTKWGKVFRSGQLSSLTELDTIRLNNLGIKTIIDLRTEQEITAAPIRYSNANIVHIPVSAGKMAEIPQRIKEDKIKKGDAILYMQDQYLQFVTDNSAQFAKALDLFEDANNYPILFNCSLGKDRSGFLAFILLSALGIPEEIIEQDYLASNNYIDVGHFAYQARDLSTDAQESITVLLTANISLMDLTSQKIIKEYGSVNKYLSKGLGLTEKKREQIKDMLLY</sequence>
<protein>
    <submittedName>
        <fullName evidence="2">Protein-tyrosine phosphatase</fullName>
    </submittedName>
</protein>
<dbReference type="AlphaFoldDB" id="A0A8G2BX69"/>
<evidence type="ECO:0000313" key="2">
    <source>
        <dbReference type="EMBL" id="SEF99869.1"/>
    </source>
</evidence>
<dbReference type="InterPro" id="IPR026893">
    <property type="entry name" value="Tyr/Ser_Pase_IphP-type"/>
</dbReference>
<dbReference type="EMBL" id="FNVS01000011">
    <property type="protein sequence ID" value="SEF99869.1"/>
    <property type="molecule type" value="Genomic_DNA"/>
</dbReference>
<dbReference type="Proteomes" id="UP000236725">
    <property type="component" value="Unassembled WGS sequence"/>
</dbReference>
<evidence type="ECO:0000256" key="1">
    <source>
        <dbReference type="ARBA" id="ARBA00009580"/>
    </source>
</evidence>
<dbReference type="InterPro" id="IPR029021">
    <property type="entry name" value="Prot-tyrosine_phosphatase-like"/>
</dbReference>
<comment type="similarity">
    <text evidence="1">Belongs to the protein-tyrosine phosphatase family.</text>
</comment>
<reference evidence="2 3" key="1">
    <citation type="submission" date="2016-10" db="EMBL/GenBank/DDBJ databases">
        <authorList>
            <person name="Varghese N."/>
            <person name="Submissions S."/>
        </authorList>
    </citation>
    <scope>NUCLEOTIDE SEQUENCE [LARGE SCALE GENOMIC DNA]</scope>
    <source>
        <strain evidence="2 3">DSM 29073</strain>
    </source>
</reference>
<dbReference type="PROSITE" id="PS51257">
    <property type="entry name" value="PROKAR_LIPOPROTEIN"/>
    <property type="match status" value="1"/>
</dbReference>
<gene>
    <name evidence="2" type="ORF">SAMN05444001_111103</name>
</gene>